<proteinExistence type="predicted"/>
<dbReference type="Proteomes" id="UP000291236">
    <property type="component" value="Chromosome"/>
</dbReference>
<keyword evidence="1" id="KW-0732">Signal</keyword>
<feature type="signal peptide" evidence="1">
    <location>
        <begin position="1"/>
        <end position="20"/>
    </location>
</feature>
<dbReference type="AlphaFoldDB" id="A0A4P2VHS6"/>
<dbReference type="RefSeq" id="WP_130605832.1">
    <property type="nucleotide sequence ID" value="NZ_AP019368.1"/>
</dbReference>
<evidence type="ECO:0000313" key="2">
    <source>
        <dbReference type="EMBL" id="BBH51878.1"/>
    </source>
</evidence>
<dbReference type="KEGG" id="sbf:JCM31447_03030"/>
<evidence type="ECO:0000256" key="1">
    <source>
        <dbReference type="SAM" id="SignalP"/>
    </source>
</evidence>
<feature type="chain" id="PRO_5020904775" evidence="1">
    <location>
        <begin position="21"/>
        <end position="136"/>
    </location>
</feature>
<reference evidence="2 3" key="1">
    <citation type="submission" date="2018-12" db="EMBL/GenBank/DDBJ databases">
        <title>Rubrispira sanarue gen. nov., sp., nov., a member of the order Silvanigrellales, isolated from a brackish lake in Hamamatsu Japan.</title>
        <authorList>
            <person name="Maejima Y."/>
            <person name="Iino T."/>
            <person name="Muraguchi Y."/>
            <person name="Fukuda K."/>
            <person name="Nojiri H."/>
            <person name="Ohkuma M."/>
            <person name="Moriuchi R."/>
            <person name="Dohra H."/>
            <person name="Kimbara K."/>
            <person name="Shintani M."/>
        </authorList>
    </citation>
    <scope>NUCLEOTIDE SEQUENCE [LARGE SCALE GENOMIC DNA]</scope>
    <source>
        <strain evidence="2 3">RF1110005</strain>
    </source>
</reference>
<dbReference type="OrthoDB" id="5310183at2"/>
<name>A0A4P2VHS6_FLUSA</name>
<accession>A0A4P2VHS6</accession>
<evidence type="ECO:0000313" key="3">
    <source>
        <dbReference type="Proteomes" id="UP000291236"/>
    </source>
</evidence>
<dbReference type="EMBL" id="AP019368">
    <property type="protein sequence ID" value="BBH51878.1"/>
    <property type="molecule type" value="Genomic_DNA"/>
</dbReference>
<sequence>MLFKKIIFAFLCNLPMIFIANDLYADETYIICSNPKGDWNWLEYGNIKVNGTWKIKYQSPSLNFKYFILDSGVDTYAVLKKKCIDEFNGEFIYPQPVLSFSNKWAPFAKDEHIILPGLISYFEDNFRLRVNFKNNQ</sequence>
<gene>
    <name evidence="2" type="ORF">JCM31447_03030</name>
</gene>
<protein>
    <submittedName>
        <fullName evidence="2">Uncharacterized protein</fullName>
    </submittedName>
</protein>
<keyword evidence="3" id="KW-1185">Reference proteome</keyword>
<organism evidence="2 3">
    <name type="scientific">Fluviispira sanaruensis</name>
    <dbReference type="NCBI Taxonomy" id="2493639"/>
    <lineage>
        <taxon>Bacteria</taxon>
        <taxon>Pseudomonadati</taxon>
        <taxon>Bdellovibrionota</taxon>
        <taxon>Oligoflexia</taxon>
        <taxon>Silvanigrellales</taxon>
        <taxon>Silvanigrellaceae</taxon>
        <taxon>Fluviispira</taxon>
    </lineage>
</organism>